<protein>
    <submittedName>
        <fullName evidence="1">Uncharacterized protein</fullName>
    </submittedName>
</protein>
<dbReference type="STRING" id="295069.SAMN05421856_108172"/>
<dbReference type="AlphaFoldDB" id="A0A1H8CA24"/>
<reference evidence="2" key="1">
    <citation type="submission" date="2016-10" db="EMBL/GenBank/DDBJ databases">
        <authorList>
            <person name="Varghese N."/>
            <person name="Submissions S."/>
        </authorList>
    </citation>
    <scope>NUCLEOTIDE SEQUENCE [LARGE SCALE GENOMIC DNA]</scope>
    <source>
        <strain evidence="2">DSM 17453</strain>
    </source>
</reference>
<dbReference type="EMBL" id="FOBV01000008">
    <property type="protein sequence ID" value="SEM91880.1"/>
    <property type="molecule type" value="Genomic_DNA"/>
</dbReference>
<dbReference type="Proteomes" id="UP000199450">
    <property type="component" value="Unassembled WGS sequence"/>
</dbReference>
<accession>A0A1H8CA24</accession>
<sequence length="645" mass="76736">MKRIIYFSKNDLAWIYSIEQINNYFNDNRHLSEAVEIDDILERQHIIDYIENGFVHKDWSSTDIVTYNAVIKDFKKEIAQYFKNLKWENILNMFSHISYSYTKTFWFLVNKTGIYKTINSDQFLEITLKKNFRLSEILYCKNIVSFLDHDIYTYMMSRPRTAEIFLDYFESSYDQERQEKFFPKSLNTTESEKLILNYLDYDDVNLNYVRLVQNSKDSPHLRITDRTRLKAKRISDRLNDEILNSDNAFSIKKGICLSEDQEEIKKTIYRDGEEIISYSSKKLGEKKDVATLFKNFRTIFNFLDFQGCIEFVSKSSHLEGFERAFMRSKNDYIITSAFTSSSMDAIMRFEIYNYFLKDSNLKLEDILDSYVNNTLNITYNLNKLRLNLPSQESSFLAKIRLIVPEFESVVEQYKLYVEDDIVDYELMQVSTKTTKISCIPSLLQKKYAYPTGDDYHKLKFIFFDSGSYLFDYKKYGERYSNLYEVLRNESLNITDVDENRKSFLQSLITEGYLRSDEQGNITIVNTDTLIIIGYLKIYDVISYHYFPLAIQQELDRLNQLGMIKFSDKLFTVAEQEYFDYYLNNRFSNGLWLRNKYVHATNSHDNTEQERDYKILLKLMVLLILKIDDDLVIARSMFKNKIGKIE</sequence>
<evidence type="ECO:0000313" key="2">
    <source>
        <dbReference type="Proteomes" id="UP000199450"/>
    </source>
</evidence>
<name>A0A1H8CA24_9FLAO</name>
<dbReference type="OrthoDB" id="2846443at2"/>
<evidence type="ECO:0000313" key="1">
    <source>
        <dbReference type="EMBL" id="SEM91880.1"/>
    </source>
</evidence>
<gene>
    <name evidence="1" type="ORF">SAMN05421856_108172</name>
</gene>
<organism evidence="1 2">
    <name type="scientific">Chryseobacterium taichungense</name>
    <dbReference type="NCBI Taxonomy" id="295069"/>
    <lineage>
        <taxon>Bacteria</taxon>
        <taxon>Pseudomonadati</taxon>
        <taxon>Bacteroidota</taxon>
        <taxon>Flavobacteriia</taxon>
        <taxon>Flavobacteriales</taxon>
        <taxon>Weeksellaceae</taxon>
        <taxon>Chryseobacterium group</taxon>
        <taxon>Chryseobacterium</taxon>
    </lineage>
</organism>
<dbReference type="RefSeq" id="WP_090001232.1">
    <property type="nucleotide sequence ID" value="NZ_FOBV01000008.1"/>
</dbReference>
<proteinExistence type="predicted"/>
<keyword evidence="2" id="KW-1185">Reference proteome</keyword>